<dbReference type="Proteomes" id="UP001187471">
    <property type="component" value="Unassembled WGS sequence"/>
</dbReference>
<dbReference type="PIRSF" id="PIRSF000521">
    <property type="entry name" value="Transaminase_4ab_Lys_Orn"/>
    <property type="match status" value="1"/>
</dbReference>
<evidence type="ECO:0000256" key="7">
    <source>
        <dbReference type="RuleBase" id="RU003560"/>
    </source>
</evidence>
<dbReference type="PANTHER" id="PTHR45688">
    <property type="match status" value="1"/>
</dbReference>
<evidence type="ECO:0000256" key="2">
    <source>
        <dbReference type="ARBA" id="ARBA00001933"/>
    </source>
</evidence>
<dbReference type="Gene3D" id="3.90.1150.10">
    <property type="entry name" value="Aspartate Aminotransferase, domain 1"/>
    <property type="match status" value="1"/>
</dbReference>
<dbReference type="InterPro" id="IPR005814">
    <property type="entry name" value="Aminotrans_3"/>
</dbReference>
<dbReference type="InterPro" id="IPR015421">
    <property type="entry name" value="PyrdxlP-dep_Trfase_major"/>
</dbReference>
<dbReference type="EC" id="2.6.1.44" evidence="4"/>
<evidence type="ECO:0000256" key="3">
    <source>
        <dbReference type="ARBA" id="ARBA00008954"/>
    </source>
</evidence>
<reference evidence="8" key="1">
    <citation type="submission" date="2022-12" db="EMBL/GenBank/DDBJ databases">
        <title>Draft genome assemblies for two species of Escallonia (Escalloniales).</title>
        <authorList>
            <person name="Chanderbali A."/>
            <person name="Dervinis C."/>
            <person name="Anghel I."/>
            <person name="Soltis D."/>
            <person name="Soltis P."/>
            <person name="Zapata F."/>
        </authorList>
    </citation>
    <scope>NUCLEOTIDE SEQUENCE</scope>
    <source>
        <strain evidence="8">UCBG92.1500</strain>
        <tissue evidence="8">Leaf</tissue>
    </source>
</reference>
<organism evidence="8 9">
    <name type="scientific">Escallonia rubra</name>
    <dbReference type="NCBI Taxonomy" id="112253"/>
    <lineage>
        <taxon>Eukaryota</taxon>
        <taxon>Viridiplantae</taxon>
        <taxon>Streptophyta</taxon>
        <taxon>Embryophyta</taxon>
        <taxon>Tracheophyta</taxon>
        <taxon>Spermatophyta</taxon>
        <taxon>Magnoliopsida</taxon>
        <taxon>eudicotyledons</taxon>
        <taxon>Gunneridae</taxon>
        <taxon>Pentapetalae</taxon>
        <taxon>asterids</taxon>
        <taxon>campanulids</taxon>
        <taxon>Escalloniales</taxon>
        <taxon>Escalloniaceae</taxon>
        <taxon>Escallonia</taxon>
    </lineage>
</organism>
<evidence type="ECO:0000313" key="9">
    <source>
        <dbReference type="Proteomes" id="UP001187471"/>
    </source>
</evidence>
<dbReference type="InterPro" id="IPR015424">
    <property type="entry name" value="PyrdxlP-dep_Trfase"/>
</dbReference>
<evidence type="ECO:0000256" key="5">
    <source>
        <dbReference type="ARBA" id="ARBA00022898"/>
    </source>
</evidence>
<name>A0AA88UHZ2_9ASTE</name>
<dbReference type="Gene3D" id="3.40.640.10">
    <property type="entry name" value="Type I PLP-dependent aspartate aminotransferase-like (Major domain)"/>
    <property type="match status" value="1"/>
</dbReference>
<dbReference type="GO" id="GO:0008453">
    <property type="term" value="F:alanine-glyoxylate transaminase activity"/>
    <property type="evidence" value="ECO:0007669"/>
    <property type="project" value="UniProtKB-EC"/>
</dbReference>
<feature type="non-terminal residue" evidence="8">
    <location>
        <position position="1"/>
    </location>
</feature>
<dbReference type="PROSITE" id="PS00600">
    <property type="entry name" value="AA_TRANSFER_CLASS_3"/>
    <property type="match status" value="1"/>
</dbReference>
<comment type="caution">
    <text evidence="8">The sequence shown here is derived from an EMBL/GenBank/DDBJ whole genome shotgun (WGS) entry which is preliminary data.</text>
</comment>
<gene>
    <name evidence="8" type="ORF">RJ640_025187</name>
</gene>
<keyword evidence="5 7" id="KW-0663">Pyridoxal phosphate</keyword>
<protein>
    <recommendedName>
        <fullName evidence="4">alanine--glyoxylate transaminase</fullName>
        <ecNumber evidence="4">2.6.1.44</ecNumber>
    </recommendedName>
</protein>
<keyword evidence="6" id="KW-0601">Photorespiration</keyword>
<dbReference type="PANTHER" id="PTHR45688:SF16">
    <property type="entry name" value="ALANINE-GLYOXYLATE AMINOTRANSFERASE-LIKE PROTEIN"/>
    <property type="match status" value="1"/>
</dbReference>
<dbReference type="GO" id="GO:0030170">
    <property type="term" value="F:pyridoxal phosphate binding"/>
    <property type="evidence" value="ECO:0007669"/>
    <property type="project" value="InterPro"/>
</dbReference>
<dbReference type="Pfam" id="PF00202">
    <property type="entry name" value="Aminotran_3"/>
    <property type="match status" value="1"/>
</dbReference>
<keyword evidence="9" id="KW-1185">Reference proteome</keyword>
<sequence>MQRIFAKAVSARASLSQSQQQQRGCLLLSRKLVHSDTALVDEDDGFIPKMPPFDYTPPPYNGPSAAEIMKKRQHGPNSLIHIPVAFKTASFNLNLVDGKMQYLFDENGRRYLDAFGGIATVCCGHCHPEVVDAIVNQTKRLQHSTVLYLNNAIADFAEALASKLPGDLKVVFFTNSGTEANELAMMIARLYTGCHDIISLRNGYHGNAAATMGATAQCNYKFNVIQTGVHHALNPDQYRGVFGSDGIKYARDVEDLIAYGTCGRVAGFIAEAIQGVGGILELAPGYLPAVYGSIRKAGGLCIADEVQSGFARTGSHFWGFEAHGVVPDIVTMAKGIGNGIPIGAVVTTPEIAKVLTHRTYFNTFGGNPVCTAGGLAVLNVLEREKLQQNAYSVGSYLKERLTVLKEKHEIIGDVRGRGLMLGVELVTDRELKTPATVETLHIMDQMKELGVLIGKGGFHGNVFRITPPLCFTKEDA</sequence>
<dbReference type="SUPFAM" id="SSF53383">
    <property type="entry name" value="PLP-dependent transferases"/>
    <property type="match status" value="1"/>
</dbReference>
<comment type="similarity">
    <text evidence="3 7">Belongs to the class-III pyridoxal-phosphate-dependent aminotransferase family.</text>
</comment>
<dbReference type="GO" id="GO:0009853">
    <property type="term" value="P:photorespiration"/>
    <property type="evidence" value="ECO:0007669"/>
    <property type="project" value="UniProtKB-KW"/>
</dbReference>
<dbReference type="AlphaFoldDB" id="A0AA88UHZ2"/>
<evidence type="ECO:0000256" key="1">
    <source>
        <dbReference type="ARBA" id="ARBA00001781"/>
    </source>
</evidence>
<dbReference type="InterPro" id="IPR015422">
    <property type="entry name" value="PyrdxlP-dep_Trfase_small"/>
</dbReference>
<dbReference type="EMBL" id="JAVXUO010001390">
    <property type="protein sequence ID" value="KAK2982771.1"/>
    <property type="molecule type" value="Genomic_DNA"/>
</dbReference>
<evidence type="ECO:0000256" key="4">
    <source>
        <dbReference type="ARBA" id="ARBA00013049"/>
    </source>
</evidence>
<dbReference type="FunFam" id="3.40.640.10:FF:000004">
    <property type="entry name" value="Acetylornithine aminotransferase"/>
    <property type="match status" value="1"/>
</dbReference>
<comment type="catalytic activity">
    <reaction evidence="1">
        <text>glyoxylate + L-alanine = glycine + pyruvate</text>
        <dbReference type="Rhea" id="RHEA:24248"/>
        <dbReference type="ChEBI" id="CHEBI:15361"/>
        <dbReference type="ChEBI" id="CHEBI:36655"/>
        <dbReference type="ChEBI" id="CHEBI:57305"/>
        <dbReference type="ChEBI" id="CHEBI:57972"/>
        <dbReference type="EC" id="2.6.1.44"/>
    </reaction>
</comment>
<dbReference type="CDD" id="cd00610">
    <property type="entry name" value="OAT_like"/>
    <property type="match status" value="1"/>
</dbReference>
<comment type="cofactor">
    <cofactor evidence="2">
        <name>pyridoxal 5'-phosphate</name>
        <dbReference type="ChEBI" id="CHEBI:597326"/>
    </cofactor>
</comment>
<evidence type="ECO:0000313" key="8">
    <source>
        <dbReference type="EMBL" id="KAK2982771.1"/>
    </source>
</evidence>
<dbReference type="GO" id="GO:0005739">
    <property type="term" value="C:mitochondrion"/>
    <property type="evidence" value="ECO:0007669"/>
    <property type="project" value="TreeGrafter"/>
</dbReference>
<accession>A0AA88UHZ2</accession>
<proteinExistence type="inferred from homology"/>
<dbReference type="InterPro" id="IPR049704">
    <property type="entry name" value="Aminotrans_3_PPA_site"/>
</dbReference>
<evidence type="ECO:0000256" key="6">
    <source>
        <dbReference type="ARBA" id="ARBA00023238"/>
    </source>
</evidence>